<feature type="domain" description="DUF6456" evidence="1">
    <location>
        <begin position="56"/>
        <end position="190"/>
    </location>
</feature>
<evidence type="ECO:0000313" key="2">
    <source>
        <dbReference type="EMBL" id="MDX6806545.1"/>
    </source>
</evidence>
<keyword evidence="3" id="KW-1185">Reference proteome</keyword>
<dbReference type="InterPro" id="IPR045599">
    <property type="entry name" value="DUF6456"/>
</dbReference>
<comment type="caution">
    <text evidence="2">The sequence shown here is derived from an EMBL/GenBank/DDBJ whole genome shotgun (WGS) entry which is preliminary data.</text>
</comment>
<organism evidence="2 3">
    <name type="scientific">Terrihabitans rhizophilus</name>
    <dbReference type="NCBI Taxonomy" id="3092662"/>
    <lineage>
        <taxon>Bacteria</taxon>
        <taxon>Pseudomonadati</taxon>
        <taxon>Pseudomonadota</taxon>
        <taxon>Alphaproteobacteria</taxon>
        <taxon>Hyphomicrobiales</taxon>
        <taxon>Terrihabitans</taxon>
    </lineage>
</organism>
<sequence>MDDLLRRDLLQKQRDGTMALTDAGRSHAARLAVTTDPHRAQHGQVEQADSIAPGARIEMAESPLLWLHRRKDSNGQPLIGAAQFAAGERLRSDFTLGNLMPRVTANWEAIGGSAHSASGGAAGPSDGALAARQRVRKAVEWMGPELAGVVLDVCCFLKRLEDVERERRWPARSAKIILSLGLGRLARLYGYSDFAEGGTRRKAS</sequence>
<gene>
    <name evidence="2" type="ORF">SCD90_10750</name>
</gene>
<dbReference type="Proteomes" id="UP001274321">
    <property type="component" value="Unassembled WGS sequence"/>
</dbReference>
<evidence type="ECO:0000313" key="3">
    <source>
        <dbReference type="Proteomes" id="UP001274321"/>
    </source>
</evidence>
<protein>
    <submittedName>
        <fullName evidence="2">DUF6456 domain-containing protein</fullName>
    </submittedName>
</protein>
<evidence type="ECO:0000259" key="1">
    <source>
        <dbReference type="Pfam" id="PF20057"/>
    </source>
</evidence>
<proteinExistence type="predicted"/>
<dbReference type="Pfam" id="PF20057">
    <property type="entry name" value="DUF6456"/>
    <property type="match status" value="1"/>
</dbReference>
<reference evidence="2 3" key="1">
    <citation type="submission" date="2023-11" db="EMBL/GenBank/DDBJ databases">
        <authorList>
            <person name="Bao R."/>
        </authorList>
    </citation>
    <scope>NUCLEOTIDE SEQUENCE [LARGE SCALE GENOMIC DNA]</scope>
    <source>
        <strain evidence="2 3">PJ23</strain>
    </source>
</reference>
<dbReference type="EMBL" id="JAXAFJ010000006">
    <property type="protein sequence ID" value="MDX6806545.1"/>
    <property type="molecule type" value="Genomic_DNA"/>
</dbReference>
<accession>A0ABU4RS91</accession>
<name>A0ABU4RS91_9HYPH</name>